<keyword evidence="2" id="KW-1185">Reference proteome</keyword>
<dbReference type="InParanoid" id="A0A0C2XAK0"/>
<dbReference type="OrthoDB" id="2393824at2759"/>
<feature type="non-terminal residue" evidence="1">
    <location>
        <position position="1"/>
    </location>
</feature>
<evidence type="ECO:0000313" key="1">
    <source>
        <dbReference type="EMBL" id="KIL71412.1"/>
    </source>
</evidence>
<dbReference type="EMBL" id="KN818222">
    <property type="protein sequence ID" value="KIL71412.1"/>
    <property type="molecule type" value="Genomic_DNA"/>
</dbReference>
<name>A0A0C2XAK0_AMAMK</name>
<evidence type="ECO:0000313" key="2">
    <source>
        <dbReference type="Proteomes" id="UP000054549"/>
    </source>
</evidence>
<dbReference type="HOGENOM" id="CLU_010693_2_0_1"/>
<gene>
    <name evidence="1" type="ORF">M378DRAFT_194570</name>
</gene>
<organism evidence="1 2">
    <name type="scientific">Amanita muscaria (strain Koide BX008)</name>
    <dbReference type="NCBI Taxonomy" id="946122"/>
    <lineage>
        <taxon>Eukaryota</taxon>
        <taxon>Fungi</taxon>
        <taxon>Dikarya</taxon>
        <taxon>Basidiomycota</taxon>
        <taxon>Agaricomycotina</taxon>
        <taxon>Agaricomycetes</taxon>
        <taxon>Agaricomycetidae</taxon>
        <taxon>Agaricales</taxon>
        <taxon>Pluteineae</taxon>
        <taxon>Amanitaceae</taxon>
        <taxon>Amanita</taxon>
    </lineage>
</organism>
<sequence>MFSSSPLSMLTHLFPSSIPTFPLGSTSSFIYYIQSVLMVHVVQSFGWLGPNVILPFFLSPSLLAVGNGAQSKKRNITPTENAFGIEEIDQRIEEELKSLRAEVETFLKSPELPTWVPPNYATQSDRDFLASLRIPSYRNGNPSLLFHDLDVCDGDEIKKIFGDEAQPLCICNTSGSGKTRRMLEGLTKYWGFYLVVAPDANAIGIRDLKDVLNEVIENRDWISDLSPLSSEKRTVQSELNSLIASQLLKKLFDQLDSQGGTLHPFVRIIRHCLPHASAEALDILVERLDTIRARYLPPSPFIVGLDEAQQAARLYPRSFISPPNSKVLRSILRVIVQVFTRSPIKLVVSGTGLPLEDLEDHRASGVSKPAESVILFHELGMFDTWPKLKAFLERYVPASFSETPSGYRLQQRIREYLLGRYRFSVSFLEYLFMNGLQSPHKLLNEYIKEHTACLPGDSGLDFTSNEPKLHITVALMGFEWDRLKKDSTALQEAAQIVQSSLDWSPTFGPVTARLVEYGIARLYKRDSGRIVEPLAFLSLMKWLENPPTINLQRNIRLRLTDQNSRYDQLVVLYLLRVLRYPVPFSAIFQFHGTPPRWADEMARIVGRLDGTAVAVDVLGKSPENPGLDVVRYAAGIEDVLEWIENPTTTPAVLIPNNLFGPDVMVWCGDVLLMGQLKSYTALDAKSISHALCPDHWFKQSPPDLRQKLIHAIERHRVLRFVVGYPLPPNLDLGGNSVSNALTVLDPDVVLATINLDTFRGHFVTEDQARDVLGPMDHALTRKRKADEMDSRD</sequence>
<protein>
    <submittedName>
        <fullName evidence="1">Uncharacterized protein</fullName>
    </submittedName>
</protein>
<reference evidence="1 2" key="1">
    <citation type="submission" date="2014-04" db="EMBL/GenBank/DDBJ databases">
        <title>Evolutionary Origins and Diversification of the Mycorrhizal Mutualists.</title>
        <authorList>
            <consortium name="DOE Joint Genome Institute"/>
            <consortium name="Mycorrhizal Genomics Consortium"/>
            <person name="Kohler A."/>
            <person name="Kuo A."/>
            <person name="Nagy L.G."/>
            <person name="Floudas D."/>
            <person name="Copeland A."/>
            <person name="Barry K.W."/>
            <person name="Cichocki N."/>
            <person name="Veneault-Fourrey C."/>
            <person name="LaButti K."/>
            <person name="Lindquist E.A."/>
            <person name="Lipzen A."/>
            <person name="Lundell T."/>
            <person name="Morin E."/>
            <person name="Murat C."/>
            <person name="Riley R."/>
            <person name="Ohm R."/>
            <person name="Sun H."/>
            <person name="Tunlid A."/>
            <person name="Henrissat B."/>
            <person name="Grigoriev I.V."/>
            <person name="Hibbett D.S."/>
            <person name="Martin F."/>
        </authorList>
    </citation>
    <scope>NUCLEOTIDE SEQUENCE [LARGE SCALE GENOMIC DNA]</scope>
    <source>
        <strain evidence="1 2">Koide BX008</strain>
    </source>
</reference>
<proteinExistence type="predicted"/>
<accession>A0A0C2XAK0</accession>
<dbReference type="AlphaFoldDB" id="A0A0C2XAK0"/>
<dbReference type="Proteomes" id="UP000054549">
    <property type="component" value="Unassembled WGS sequence"/>
</dbReference>